<comment type="catalytic activity">
    <reaction evidence="1">
        <text>Release of any N-terminal amino acid, including proline, that is linked to proline, even from a dipeptide or tripeptide.</text>
        <dbReference type="EC" id="3.4.11.9"/>
    </reaction>
</comment>
<evidence type="ECO:0000256" key="3">
    <source>
        <dbReference type="ARBA" id="ARBA00004496"/>
    </source>
</evidence>
<dbReference type="PANTHER" id="PTHR43763:SF6">
    <property type="entry name" value="XAA-PRO AMINOPEPTIDASE 1"/>
    <property type="match status" value="1"/>
</dbReference>
<dbReference type="GO" id="GO:0070006">
    <property type="term" value="F:metalloaminopeptidase activity"/>
    <property type="evidence" value="ECO:0007669"/>
    <property type="project" value="InterPro"/>
</dbReference>
<dbReference type="InterPro" id="IPR032416">
    <property type="entry name" value="Peptidase_M24_C"/>
</dbReference>
<dbReference type="EMBL" id="JAGSYN010000138">
    <property type="protein sequence ID" value="KAG7663419.1"/>
    <property type="molecule type" value="Genomic_DNA"/>
</dbReference>
<dbReference type="FunFam" id="3.90.230.10:FF:000007">
    <property type="entry name" value="Xaa-Pro aminopeptidase P"/>
    <property type="match status" value="1"/>
</dbReference>
<proteinExistence type="inferred from homology"/>
<dbReference type="EC" id="3.4.11.9" evidence="5"/>
<dbReference type="Proteomes" id="UP000694255">
    <property type="component" value="Unassembled WGS sequence"/>
</dbReference>
<keyword evidence="16" id="KW-1185">Reference proteome</keyword>
<name>A0A8J5QBB7_9ASCO</name>
<accession>A0A8J5QBB7</accession>
<evidence type="ECO:0000256" key="5">
    <source>
        <dbReference type="ARBA" id="ARBA00012574"/>
    </source>
</evidence>
<keyword evidence="11" id="KW-0464">Manganese</keyword>
<evidence type="ECO:0000259" key="13">
    <source>
        <dbReference type="Pfam" id="PF01321"/>
    </source>
</evidence>
<comment type="similarity">
    <text evidence="4">Belongs to the peptidase M24B family.</text>
</comment>
<keyword evidence="6" id="KW-0031">Aminopeptidase</keyword>
<feature type="domain" description="Creatinase N-terminal" evidence="13">
    <location>
        <begin position="74"/>
        <end position="217"/>
    </location>
</feature>
<dbReference type="FunFam" id="3.40.350.10:FF:000015">
    <property type="entry name" value="Xaa-Pro aminopeptidase app-1"/>
    <property type="match status" value="1"/>
</dbReference>
<evidence type="ECO:0000256" key="6">
    <source>
        <dbReference type="ARBA" id="ARBA00022438"/>
    </source>
</evidence>
<dbReference type="Pfam" id="PF01321">
    <property type="entry name" value="Creatinase_N"/>
    <property type="match status" value="1"/>
</dbReference>
<dbReference type="PANTHER" id="PTHR43763">
    <property type="entry name" value="XAA-PRO AMINOPEPTIDASE 1"/>
    <property type="match status" value="1"/>
</dbReference>
<evidence type="ECO:0000256" key="8">
    <source>
        <dbReference type="ARBA" id="ARBA00022670"/>
    </source>
</evidence>
<protein>
    <recommendedName>
        <fullName evidence="5">Xaa-Pro aminopeptidase</fullName>
        <ecNumber evidence="5">3.4.11.9</ecNumber>
    </recommendedName>
</protein>
<evidence type="ECO:0000256" key="7">
    <source>
        <dbReference type="ARBA" id="ARBA00022490"/>
    </source>
</evidence>
<dbReference type="RefSeq" id="XP_049263651.1">
    <property type="nucleotide sequence ID" value="XM_049406887.1"/>
</dbReference>
<dbReference type="Pfam" id="PF16189">
    <property type="entry name" value="Creatinase_N_2"/>
    <property type="match status" value="1"/>
</dbReference>
<comment type="subcellular location">
    <subcellularLocation>
        <location evidence="3">Cytoplasm</location>
    </subcellularLocation>
</comment>
<dbReference type="GeneID" id="73469872"/>
<feature type="domain" description="Peptidase M24 C-terminal" evidence="14">
    <location>
        <begin position="636"/>
        <end position="698"/>
    </location>
</feature>
<dbReference type="Pfam" id="PF16188">
    <property type="entry name" value="Peptidase_M24_C"/>
    <property type="match status" value="1"/>
</dbReference>
<comment type="cofactor">
    <cofactor evidence="2">
        <name>Mn(2+)</name>
        <dbReference type="ChEBI" id="CHEBI:29035"/>
    </cofactor>
</comment>
<evidence type="ECO:0000259" key="14">
    <source>
        <dbReference type="Pfam" id="PF16188"/>
    </source>
</evidence>
<dbReference type="GO" id="GO:0046872">
    <property type="term" value="F:metal ion binding"/>
    <property type="evidence" value="ECO:0007669"/>
    <property type="project" value="UniProtKB-KW"/>
</dbReference>
<keyword evidence="7" id="KW-0963">Cytoplasm</keyword>
<comment type="caution">
    <text evidence="15">The sequence shown here is derived from an EMBL/GenBank/DDBJ whole genome shotgun (WGS) entry which is preliminary data.</text>
</comment>
<dbReference type="OrthoDB" id="9995434at2759"/>
<gene>
    <name evidence="15" type="ORF">J8A68_003071</name>
</gene>
<evidence type="ECO:0000256" key="2">
    <source>
        <dbReference type="ARBA" id="ARBA00001936"/>
    </source>
</evidence>
<evidence type="ECO:0000259" key="12">
    <source>
        <dbReference type="Pfam" id="PF00557"/>
    </source>
</evidence>
<dbReference type="GO" id="GO:0005737">
    <property type="term" value="C:cytoplasm"/>
    <property type="evidence" value="ECO:0007669"/>
    <property type="project" value="UniProtKB-SubCell"/>
</dbReference>
<dbReference type="InterPro" id="IPR033740">
    <property type="entry name" value="Pept_M24B"/>
</dbReference>
<evidence type="ECO:0000256" key="1">
    <source>
        <dbReference type="ARBA" id="ARBA00001424"/>
    </source>
</evidence>
<reference evidence="15 16" key="1">
    <citation type="journal article" date="2021" name="DNA Res.">
        <title>Genome analysis of Candida subhashii reveals its hybrid nature and dual mitochondrial genome conformations.</title>
        <authorList>
            <person name="Mixao V."/>
            <person name="Hegedusova E."/>
            <person name="Saus E."/>
            <person name="Pryszcz L.P."/>
            <person name="Cillingova A."/>
            <person name="Nosek J."/>
            <person name="Gabaldon T."/>
        </authorList>
    </citation>
    <scope>NUCLEOTIDE SEQUENCE [LARGE SCALE GENOMIC DNA]</scope>
    <source>
        <strain evidence="15 16">CBS 10753</strain>
    </source>
</reference>
<dbReference type="InterPro" id="IPR000994">
    <property type="entry name" value="Pept_M24"/>
</dbReference>
<dbReference type="GO" id="GO:0006508">
    <property type="term" value="P:proteolysis"/>
    <property type="evidence" value="ECO:0007669"/>
    <property type="project" value="UniProtKB-KW"/>
</dbReference>
<dbReference type="InterPro" id="IPR000587">
    <property type="entry name" value="Creatinase_N"/>
</dbReference>
<evidence type="ECO:0000256" key="10">
    <source>
        <dbReference type="ARBA" id="ARBA00022801"/>
    </source>
</evidence>
<feature type="domain" description="Peptidase M24" evidence="12">
    <location>
        <begin position="411"/>
        <end position="626"/>
    </location>
</feature>
<dbReference type="CDD" id="cd01085">
    <property type="entry name" value="APP"/>
    <property type="match status" value="1"/>
</dbReference>
<keyword evidence="8" id="KW-0645">Protease</keyword>
<dbReference type="AlphaFoldDB" id="A0A8J5QBB7"/>
<sequence>MSRVARAQCANCTCSPGLLSRARKSMTFAKRISLSRSSTDGTYLKSGSRKGSVFTLDPASLCLPEAKEVNTSKRLESLRRQMMTHDLAVYIIPSEDQHQSEYVSAFDQKRSFISGFSGSAGVAIVTRELNNFSEVPEGTAGLSTDGRYFAQATDELDFNWLLLKQGSKDQPTWEEWTVQQAIQLSLDSGSKGNIGIDPRLITYKAYQKINSIIEKQVAKQDTEVDVELVAVGDNLVNKIWEEFEELPPAATNNPITSLDISFTGQDTQEKLANIKKECFKDNVEGLVVTALDEIAWILNLRGQDIEFNPVFYSFMIITKDSNKLFIDSHRIPAEIIQKLQSANIEILPYESFYTSLEAISKEFAVNNKQFFIPDNASWEVVRNLKCSFTSGLSAVEDLKAMKNEVELQGAKIAHLKDGRALIKFFAWLEDQLINQAELIDECDADDKLTEFRKQEDNFVGLSFSTISASGANGAIIHYKPTKGQCAMINPAKIYLNDSGSQFLEGTTDTTRTIHFETPTEEEIRNYTLVLKGHIGLANLKFPENTTGNLIDSIARQHLWKYGLDYGHGTSHGIGAYLNVHEGPIGIGPRPNAAANPLKPGHLISNEPGYYEDGEYGIRLENVMYVKDSGLQYNGKKFLEFDTVTRVPFCKKLIDVHMLSDEELGWLNSYHATVWNDLSDTFEKHSYVYKWLKRETEPLAKA</sequence>
<evidence type="ECO:0000256" key="4">
    <source>
        <dbReference type="ARBA" id="ARBA00008766"/>
    </source>
</evidence>
<dbReference type="Pfam" id="PF00557">
    <property type="entry name" value="Peptidase_M24"/>
    <property type="match status" value="1"/>
</dbReference>
<evidence type="ECO:0000256" key="11">
    <source>
        <dbReference type="ARBA" id="ARBA00023211"/>
    </source>
</evidence>
<evidence type="ECO:0000313" key="15">
    <source>
        <dbReference type="EMBL" id="KAG7663419.1"/>
    </source>
</evidence>
<dbReference type="InterPro" id="IPR050422">
    <property type="entry name" value="X-Pro_aminopeptidase_P"/>
</dbReference>
<evidence type="ECO:0000313" key="16">
    <source>
        <dbReference type="Proteomes" id="UP000694255"/>
    </source>
</evidence>
<keyword evidence="9" id="KW-0479">Metal-binding</keyword>
<keyword evidence="10" id="KW-0378">Hydrolase</keyword>
<evidence type="ECO:0000256" key="9">
    <source>
        <dbReference type="ARBA" id="ARBA00022723"/>
    </source>
</evidence>
<organism evidence="15 16">
    <name type="scientific">[Candida] subhashii</name>
    <dbReference type="NCBI Taxonomy" id="561895"/>
    <lineage>
        <taxon>Eukaryota</taxon>
        <taxon>Fungi</taxon>
        <taxon>Dikarya</taxon>
        <taxon>Ascomycota</taxon>
        <taxon>Saccharomycotina</taxon>
        <taxon>Pichiomycetes</taxon>
        <taxon>Debaryomycetaceae</taxon>
        <taxon>Spathaspora</taxon>
    </lineage>
</organism>